<sequence>MRKAERIESIQIGNETSAFVEIQVGRAVSADEYEVLLPAMAFMSPKESHQLDHMNRVRMFSKACLVSKVADQLWDRVKVICTQPFNRSVGYGLSFIRLQSPEEETTEKQLAPGSYAQFGKFLLQADNDANKKSTNSVDRFEQWRISHKLSVADVEKATSKVANSHEKVKTNHDEQSNAEKSDIRDSASPKRQSANNNHIGQRQLEAKKPKKAPPFSCLLKGVTFVLSGFMHPMRGDLRDKATKMGATYRSNWDNQCTHLICAFPNTPKYKQVFGKGLIVKKEWILDCFNEKRRMPLLRYLFDTTGYKSGDDEIDSDHPSAAQPSTSSSSIMPTTFERTANLQPAQESTASSFAEATDSNGTDSDDIYNRTTDDESPTASN</sequence>
<feature type="compositionally biased region" description="Polar residues" evidence="6">
    <location>
        <begin position="189"/>
        <end position="200"/>
    </location>
</feature>
<keyword evidence="3" id="KW-0227">DNA damage</keyword>
<dbReference type="OrthoDB" id="25840at2759"/>
<keyword evidence="2" id="KW-0677">Repeat</keyword>
<dbReference type="InterPro" id="IPR001357">
    <property type="entry name" value="BRCT_dom"/>
</dbReference>
<keyword evidence="5" id="KW-0539">Nucleus</keyword>
<gene>
    <name evidence="8" type="ORF">TTRE_0000660801</name>
</gene>
<protein>
    <submittedName>
        <fullName evidence="8">DNA repair protein XRCC1</fullName>
    </submittedName>
</protein>
<evidence type="ECO:0000256" key="2">
    <source>
        <dbReference type="ARBA" id="ARBA00022737"/>
    </source>
</evidence>
<evidence type="ECO:0000256" key="3">
    <source>
        <dbReference type="ARBA" id="ARBA00022763"/>
    </source>
</evidence>
<dbReference type="CDD" id="cd17725">
    <property type="entry name" value="BRCT_XRCC1_rpt1"/>
    <property type="match status" value="1"/>
</dbReference>
<dbReference type="PANTHER" id="PTHR11370:SF5">
    <property type="entry name" value="DNA REPAIR PROTEIN XRCC1"/>
    <property type="match status" value="1"/>
</dbReference>
<dbReference type="InterPro" id="IPR045080">
    <property type="entry name" value="BRCT_XRCC1_rpt1"/>
</dbReference>
<feature type="compositionally biased region" description="Low complexity" evidence="6">
    <location>
        <begin position="318"/>
        <end position="334"/>
    </location>
</feature>
<dbReference type="STRING" id="36087.A0A077ZD25"/>
<dbReference type="AlphaFoldDB" id="A0A077ZD25"/>
<dbReference type="GO" id="GO:0006284">
    <property type="term" value="P:base-excision repair"/>
    <property type="evidence" value="ECO:0007669"/>
    <property type="project" value="InterPro"/>
</dbReference>
<dbReference type="GO" id="GO:0006303">
    <property type="term" value="P:double-strand break repair via nonhomologous end joining"/>
    <property type="evidence" value="ECO:0007669"/>
    <property type="project" value="InterPro"/>
</dbReference>
<dbReference type="SUPFAM" id="SSF52113">
    <property type="entry name" value="BRCT domain"/>
    <property type="match status" value="1"/>
</dbReference>
<feature type="domain" description="BRCT" evidence="7">
    <location>
        <begin position="214"/>
        <end position="301"/>
    </location>
</feature>
<dbReference type="GO" id="GO:0000012">
    <property type="term" value="P:single strand break repair"/>
    <property type="evidence" value="ECO:0007669"/>
    <property type="project" value="InterPro"/>
</dbReference>
<name>A0A077ZD25_TRITR</name>
<evidence type="ECO:0000256" key="6">
    <source>
        <dbReference type="SAM" id="MobiDB-lite"/>
    </source>
</evidence>
<dbReference type="InterPro" id="IPR002706">
    <property type="entry name" value="Xrcc1_N"/>
</dbReference>
<feature type="region of interest" description="Disordered" evidence="6">
    <location>
        <begin position="310"/>
        <end position="380"/>
    </location>
</feature>
<feature type="compositionally biased region" description="Basic and acidic residues" evidence="6">
    <location>
        <begin position="156"/>
        <end position="188"/>
    </location>
</feature>
<reference evidence="8" key="2">
    <citation type="submission" date="2014-03" db="EMBL/GenBank/DDBJ databases">
        <title>The whipworm genome and dual-species transcriptomics of an intimate host-pathogen interaction.</title>
        <authorList>
            <person name="Foth B.J."/>
            <person name="Tsai I.J."/>
            <person name="Reid A.J."/>
            <person name="Bancroft A.J."/>
            <person name="Nichol S."/>
            <person name="Tracey A."/>
            <person name="Holroyd N."/>
            <person name="Cotton J.A."/>
            <person name="Stanley E.J."/>
            <person name="Zarowiecki M."/>
            <person name="Liu J.Z."/>
            <person name="Huckvale T."/>
            <person name="Cooper P.J."/>
            <person name="Grencis R.K."/>
            <person name="Berriman M."/>
        </authorList>
    </citation>
    <scope>NUCLEOTIDE SEQUENCE [LARGE SCALE GENOMIC DNA]</scope>
</reference>
<keyword evidence="9" id="KW-1185">Reference proteome</keyword>
<dbReference type="InterPro" id="IPR008979">
    <property type="entry name" value="Galactose-bd-like_sf"/>
</dbReference>
<keyword evidence="4" id="KW-0234">DNA repair</keyword>
<dbReference type="PANTHER" id="PTHR11370">
    <property type="entry name" value="DNA-REPAIR PROTEIN XRCC1"/>
    <property type="match status" value="1"/>
</dbReference>
<evidence type="ECO:0000256" key="1">
    <source>
        <dbReference type="ARBA" id="ARBA00004123"/>
    </source>
</evidence>
<dbReference type="FunFam" id="3.40.50.10190:FF:000008">
    <property type="entry name" value="X-ray repair cross complementing 1"/>
    <property type="match status" value="1"/>
</dbReference>
<evidence type="ECO:0000313" key="8">
    <source>
        <dbReference type="EMBL" id="CDW58301.1"/>
    </source>
</evidence>
<dbReference type="PROSITE" id="PS50172">
    <property type="entry name" value="BRCT"/>
    <property type="match status" value="1"/>
</dbReference>
<accession>A0A077ZD25</accession>
<dbReference type="SUPFAM" id="SSF49785">
    <property type="entry name" value="Galactose-binding domain-like"/>
    <property type="match status" value="1"/>
</dbReference>
<dbReference type="InterPro" id="IPR036420">
    <property type="entry name" value="BRCT_dom_sf"/>
</dbReference>
<evidence type="ECO:0000259" key="7">
    <source>
        <dbReference type="PROSITE" id="PS50172"/>
    </source>
</evidence>
<reference evidence="8" key="1">
    <citation type="submission" date="2014-01" db="EMBL/GenBank/DDBJ databases">
        <authorList>
            <person name="Aslett M."/>
        </authorList>
    </citation>
    <scope>NUCLEOTIDE SEQUENCE</scope>
</reference>
<proteinExistence type="predicted"/>
<feature type="region of interest" description="Disordered" evidence="6">
    <location>
        <begin position="156"/>
        <end position="211"/>
    </location>
</feature>
<evidence type="ECO:0000313" key="9">
    <source>
        <dbReference type="Proteomes" id="UP000030665"/>
    </source>
</evidence>
<evidence type="ECO:0000256" key="5">
    <source>
        <dbReference type="ARBA" id="ARBA00023242"/>
    </source>
</evidence>
<dbReference type="EMBL" id="HG806307">
    <property type="protein sequence ID" value="CDW58301.1"/>
    <property type="molecule type" value="Genomic_DNA"/>
</dbReference>
<dbReference type="Gene3D" id="3.40.50.10190">
    <property type="entry name" value="BRCT domain"/>
    <property type="match status" value="1"/>
</dbReference>
<dbReference type="Pfam" id="PF01834">
    <property type="entry name" value="XRCC1_N"/>
    <property type="match status" value="1"/>
</dbReference>
<dbReference type="Proteomes" id="UP000030665">
    <property type="component" value="Unassembled WGS sequence"/>
</dbReference>
<dbReference type="GO" id="GO:0005634">
    <property type="term" value="C:nucleus"/>
    <property type="evidence" value="ECO:0007669"/>
    <property type="project" value="UniProtKB-SubCell"/>
</dbReference>
<dbReference type="SMART" id="SM00292">
    <property type="entry name" value="BRCT"/>
    <property type="match status" value="1"/>
</dbReference>
<dbReference type="GO" id="GO:0003684">
    <property type="term" value="F:damaged DNA binding"/>
    <property type="evidence" value="ECO:0007669"/>
    <property type="project" value="InterPro"/>
</dbReference>
<organism evidence="8 9">
    <name type="scientific">Trichuris trichiura</name>
    <name type="common">Whipworm</name>
    <name type="synonym">Trichocephalus trichiurus</name>
    <dbReference type="NCBI Taxonomy" id="36087"/>
    <lineage>
        <taxon>Eukaryota</taxon>
        <taxon>Metazoa</taxon>
        <taxon>Ecdysozoa</taxon>
        <taxon>Nematoda</taxon>
        <taxon>Enoplea</taxon>
        <taxon>Dorylaimia</taxon>
        <taxon>Trichinellida</taxon>
        <taxon>Trichuridae</taxon>
        <taxon>Trichuris</taxon>
    </lineage>
</organism>
<evidence type="ECO:0000256" key="4">
    <source>
        <dbReference type="ARBA" id="ARBA00023204"/>
    </source>
</evidence>
<feature type="compositionally biased region" description="Polar residues" evidence="6">
    <location>
        <begin position="335"/>
        <end position="361"/>
    </location>
</feature>
<comment type="subcellular location">
    <subcellularLocation>
        <location evidence="1">Nucleus</location>
    </subcellularLocation>
</comment>
<dbReference type="Gene3D" id="2.60.120.260">
    <property type="entry name" value="Galactose-binding domain-like"/>
    <property type="match status" value="1"/>
</dbReference>
<dbReference type="Pfam" id="PF00533">
    <property type="entry name" value="BRCT"/>
    <property type="match status" value="1"/>
</dbReference>